<evidence type="ECO:0008006" key="4">
    <source>
        <dbReference type="Google" id="ProtNLM"/>
    </source>
</evidence>
<dbReference type="AlphaFoldDB" id="A0A364P369"/>
<comment type="caution">
    <text evidence="2">The sequence shown here is derived from an EMBL/GenBank/DDBJ whole genome shotgun (WGS) entry which is preliminary data.</text>
</comment>
<keyword evidence="3" id="KW-1185">Reference proteome</keyword>
<keyword evidence="1" id="KW-0175">Coiled coil</keyword>
<dbReference type="Gene3D" id="1.10.287.1700">
    <property type="match status" value="1"/>
</dbReference>
<dbReference type="EMBL" id="PGTO01000001">
    <property type="protein sequence ID" value="RAU23764.1"/>
    <property type="molecule type" value="Genomic_DNA"/>
</dbReference>
<gene>
    <name evidence="2" type="ORF">CU669_01315</name>
</gene>
<name>A0A364P369_9PROT</name>
<evidence type="ECO:0000313" key="2">
    <source>
        <dbReference type="EMBL" id="RAU23764.1"/>
    </source>
</evidence>
<dbReference type="Proteomes" id="UP000251075">
    <property type="component" value="Unassembled WGS sequence"/>
</dbReference>
<accession>A0A364P369</accession>
<evidence type="ECO:0000256" key="1">
    <source>
        <dbReference type="SAM" id="Coils"/>
    </source>
</evidence>
<evidence type="ECO:0000313" key="3">
    <source>
        <dbReference type="Proteomes" id="UP000251075"/>
    </source>
</evidence>
<sequence>MAQKGLKTLIRLSKWNVDEKQRILVALQGREDEILSWIKQSEEQLKEEQRIAAEDSTGIGFSYGNYASAWLNRREQLLAMLDMVRAEIVRARDDLADAFNELKTYEITQRERDRRAQAERDKKEQTFLDEIGLNIHRRREKQPN</sequence>
<protein>
    <recommendedName>
        <fullName evidence="4">Flagellar FliJ protein</fullName>
    </recommendedName>
</protein>
<reference evidence="2 3" key="1">
    <citation type="submission" date="2017-11" db="EMBL/GenBank/DDBJ databases">
        <title>Draft genome sequence of magnetotactic bacterium Magnetospirillum kuznetsovii LBB-42.</title>
        <authorList>
            <person name="Grouzdev D.S."/>
            <person name="Rysina M.S."/>
            <person name="Baslerov R.V."/>
            <person name="Koziaeva V."/>
        </authorList>
    </citation>
    <scope>NUCLEOTIDE SEQUENCE [LARGE SCALE GENOMIC DNA]</scope>
    <source>
        <strain evidence="2 3">LBB-42</strain>
    </source>
</reference>
<dbReference type="InterPro" id="IPR053716">
    <property type="entry name" value="Flag_assembly_chemotaxis_eff"/>
</dbReference>
<proteinExistence type="predicted"/>
<organism evidence="2 3">
    <name type="scientific">Paramagnetospirillum kuznetsovii</name>
    <dbReference type="NCBI Taxonomy" id="2053833"/>
    <lineage>
        <taxon>Bacteria</taxon>
        <taxon>Pseudomonadati</taxon>
        <taxon>Pseudomonadota</taxon>
        <taxon>Alphaproteobacteria</taxon>
        <taxon>Rhodospirillales</taxon>
        <taxon>Magnetospirillaceae</taxon>
        <taxon>Paramagnetospirillum</taxon>
    </lineage>
</organism>
<dbReference type="OrthoDB" id="7273723at2"/>
<dbReference type="RefSeq" id="WP_112141995.1">
    <property type="nucleotide sequence ID" value="NZ_PGTO01000001.1"/>
</dbReference>
<feature type="coiled-coil region" evidence="1">
    <location>
        <begin position="74"/>
        <end position="108"/>
    </location>
</feature>